<sequence length="226" mass="25500">MPGVGCSITLARPPNLDRRLRLPFTDSRDSNNDNDELVEDSKAPPSGLRDQFYEEMADYTFRPYPRDVTPPPKHLLPRRLVELVRQNNERNTTSSRLHTPRNITSLPLRSTLVVRHQRRLPKAAVRNLLLQLPSAVHLVHNKEDTLFLRKRPQLLPPARREASSKDEDEPSSGGGSRGVETKESRVLGQADGREEPRAAGVAPSTSEGNAMVDPRATLRWAKTVRW</sequence>
<protein>
    <submittedName>
        <fullName evidence="2 4">Uncharacterized protein</fullName>
    </submittedName>
</protein>
<feature type="region of interest" description="Disordered" evidence="1">
    <location>
        <begin position="150"/>
        <end position="216"/>
    </location>
</feature>
<reference evidence="2 3" key="1">
    <citation type="submission" date="2018-11" db="EMBL/GenBank/DDBJ databases">
        <authorList>
            <consortium name="Pathogen Informatics"/>
        </authorList>
    </citation>
    <scope>NUCLEOTIDE SEQUENCE [LARGE SCALE GENOMIC DNA]</scope>
</reference>
<organism evidence="3 4">
    <name type="scientific">Heligmosomoides polygyrus</name>
    <name type="common">Parasitic roundworm</name>
    <dbReference type="NCBI Taxonomy" id="6339"/>
    <lineage>
        <taxon>Eukaryota</taxon>
        <taxon>Metazoa</taxon>
        <taxon>Ecdysozoa</taxon>
        <taxon>Nematoda</taxon>
        <taxon>Chromadorea</taxon>
        <taxon>Rhabditida</taxon>
        <taxon>Rhabditina</taxon>
        <taxon>Rhabditomorpha</taxon>
        <taxon>Strongyloidea</taxon>
        <taxon>Heligmosomidae</taxon>
        <taxon>Heligmosomoides</taxon>
    </lineage>
</organism>
<gene>
    <name evidence="2" type="ORF">HPBE_LOCUS12991</name>
</gene>
<feature type="compositionally biased region" description="Basic and acidic residues" evidence="1">
    <location>
        <begin position="179"/>
        <end position="197"/>
    </location>
</feature>
<reference evidence="4" key="2">
    <citation type="submission" date="2019-09" db="UniProtKB">
        <authorList>
            <consortium name="WormBaseParasite"/>
        </authorList>
    </citation>
    <scope>IDENTIFICATION</scope>
</reference>
<evidence type="ECO:0000313" key="4">
    <source>
        <dbReference type="WBParaSite" id="HPBE_0001299201-mRNA-1"/>
    </source>
</evidence>
<name>A0A183FWX3_HELPZ</name>
<feature type="region of interest" description="Disordered" evidence="1">
    <location>
        <begin position="19"/>
        <end position="48"/>
    </location>
</feature>
<dbReference type="Proteomes" id="UP000050761">
    <property type="component" value="Unassembled WGS sequence"/>
</dbReference>
<dbReference type="WBParaSite" id="HPBE_0001299201-mRNA-1">
    <property type="protein sequence ID" value="HPBE_0001299201-mRNA-1"/>
    <property type="gene ID" value="HPBE_0001299201"/>
</dbReference>
<dbReference type="EMBL" id="UZAH01027723">
    <property type="protein sequence ID" value="VDO94452.1"/>
    <property type="molecule type" value="Genomic_DNA"/>
</dbReference>
<accession>A0A3P8DE70</accession>
<feature type="compositionally biased region" description="Basic and acidic residues" evidence="1">
    <location>
        <begin position="19"/>
        <end position="31"/>
    </location>
</feature>
<proteinExistence type="predicted"/>
<accession>A0A183FWX3</accession>
<evidence type="ECO:0000313" key="3">
    <source>
        <dbReference type="Proteomes" id="UP000050761"/>
    </source>
</evidence>
<keyword evidence="3" id="KW-1185">Reference proteome</keyword>
<dbReference type="AlphaFoldDB" id="A0A183FWX3"/>
<evidence type="ECO:0000313" key="2">
    <source>
        <dbReference type="EMBL" id="VDO94452.1"/>
    </source>
</evidence>
<evidence type="ECO:0000256" key="1">
    <source>
        <dbReference type="SAM" id="MobiDB-lite"/>
    </source>
</evidence>